<dbReference type="PANTHER" id="PTHR47505">
    <property type="entry name" value="DNA UTILIZATION PROTEIN YHGH"/>
    <property type="match status" value="1"/>
</dbReference>
<accession>A0A222G743</accession>
<dbReference type="Gene3D" id="3.40.50.2020">
    <property type="match status" value="1"/>
</dbReference>
<comment type="similarity">
    <text evidence="1">Belongs to the ComF/GntX family.</text>
</comment>
<dbReference type="RefSeq" id="WP_081150436.1">
    <property type="nucleotide sequence ID" value="NZ_CP020465.1"/>
</dbReference>
<gene>
    <name evidence="2" type="ORF">B5D82_07535</name>
</gene>
<evidence type="ECO:0000256" key="1">
    <source>
        <dbReference type="ARBA" id="ARBA00008007"/>
    </source>
</evidence>
<evidence type="ECO:0008006" key="4">
    <source>
        <dbReference type="Google" id="ProtNLM"/>
    </source>
</evidence>
<evidence type="ECO:0000313" key="2">
    <source>
        <dbReference type="EMBL" id="ASP47620.1"/>
    </source>
</evidence>
<proteinExistence type="inferred from homology"/>
<dbReference type="EMBL" id="CP020465">
    <property type="protein sequence ID" value="ASP47620.1"/>
    <property type="molecule type" value="Genomic_DNA"/>
</dbReference>
<dbReference type="CDD" id="cd06223">
    <property type="entry name" value="PRTases_typeI"/>
    <property type="match status" value="1"/>
</dbReference>
<organism evidence="2 3">
    <name type="scientific">Cognaticolwellia beringensis</name>
    <dbReference type="NCBI Taxonomy" id="1967665"/>
    <lineage>
        <taxon>Bacteria</taxon>
        <taxon>Pseudomonadati</taxon>
        <taxon>Pseudomonadota</taxon>
        <taxon>Gammaproteobacteria</taxon>
        <taxon>Alteromonadales</taxon>
        <taxon>Colwelliaceae</taxon>
        <taxon>Cognaticolwellia</taxon>
    </lineage>
</organism>
<reference evidence="2 3" key="1">
    <citation type="submission" date="2017-08" db="EMBL/GenBank/DDBJ databases">
        <title>Complete genome of Colwellia sp. NB097-1, a psychrophile bacterium ioslated from Bering Sea.</title>
        <authorList>
            <person name="Chen X."/>
        </authorList>
    </citation>
    <scope>NUCLEOTIDE SEQUENCE [LARGE SCALE GENOMIC DNA]</scope>
    <source>
        <strain evidence="2 3">NB097-1</strain>
    </source>
</reference>
<dbReference type="OrthoDB" id="9793412at2"/>
<dbReference type="SUPFAM" id="SSF53271">
    <property type="entry name" value="PRTase-like"/>
    <property type="match status" value="1"/>
</dbReference>
<dbReference type="InterPro" id="IPR000836">
    <property type="entry name" value="PRTase_dom"/>
</dbReference>
<dbReference type="InterPro" id="IPR051910">
    <property type="entry name" value="ComF/GntX_DNA_util-trans"/>
</dbReference>
<name>A0A222G743_9GAMM</name>
<keyword evidence="3" id="KW-1185">Reference proteome</keyword>
<sequence length="255" mass="29262">MEFSSKINRDIILALPQIFRQQFKNIQLKVSCCSLCGNTCQKHPLLCQFCQADLPYFNYQHIPYDLLSWPAITKLIPIKNFDHLLAIAPYIWPFDSWISQLKYQHKTELAELLSYLLINHWQQYLSADKANVTSDNTLIVAVPLHLKKWQARGFNQAHLIARKFAQYFNYEYQAELVTREKLTESQVGKSGIERRKNLKNAFSLNINSAAKFPTNIILIDDVVTTGTTANEICKLLKKSGVQNITLLSICLAIPS</sequence>
<evidence type="ECO:0000313" key="3">
    <source>
        <dbReference type="Proteomes" id="UP000202259"/>
    </source>
</evidence>
<dbReference type="AlphaFoldDB" id="A0A222G743"/>
<dbReference type="Proteomes" id="UP000202259">
    <property type="component" value="Chromosome"/>
</dbReference>
<dbReference type="KEGG" id="cber:B5D82_07535"/>
<dbReference type="InterPro" id="IPR029057">
    <property type="entry name" value="PRTase-like"/>
</dbReference>
<dbReference type="PANTHER" id="PTHR47505:SF1">
    <property type="entry name" value="DNA UTILIZATION PROTEIN YHGH"/>
    <property type="match status" value="1"/>
</dbReference>
<protein>
    <recommendedName>
        <fullName evidence="4">Phosphoribosyltransferase domain-containing protein</fullName>
    </recommendedName>
</protein>